<proteinExistence type="predicted"/>
<feature type="compositionally biased region" description="Basic and acidic residues" evidence="1">
    <location>
        <begin position="468"/>
        <end position="486"/>
    </location>
</feature>
<evidence type="ECO:0000313" key="3">
    <source>
        <dbReference type="Proteomes" id="UP000000561"/>
    </source>
</evidence>
<dbReference type="PANTHER" id="PTHR12121">
    <property type="entry name" value="CARBON CATABOLITE REPRESSOR PROTEIN 4"/>
    <property type="match status" value="1"/>
</dbReference>
<evidence type="ECO:0000256" key="1">
    <source>
        <dbReference type="SAM" id="MobiDB-lite"/>
    </source>
</evidence>
<dbReference type="Gene3D" id="3.60.10.10">
    <property type="entry name" value="Endonuclease/exonuclease/phosphatase"/>
    <property type="match status" value="1"/>
</dbReference>
<gene>
    <name evidence="2" type="ORF">UMAG_00684</name>
</gene>
<dbReference type="EMBL" id="CM003140">
    <property type="protein sequence ID" value="KIS72275.1"/>
    <property type="molecule type" value="Genomic_DNA"/>
</dbReference>
<name>A0A0D1EDJ4_MYCMD</name>
<dbReference type="AlphaFoldDB" id="A0A0D1EDJ4"/>
<dbReference type="InterPro" id="IPR050410">
    <property type="entry name" value="CCR4/nocturin_mRNA_transcr"/>
</dbReference>
<evidence type="ECO:0000313" key="2">
    <source>
        <dbReference type="EMBL" id="KIS72275.1"/>
    </source>
</evidence>
<dbReference type="SUPFAM" id="SSF56219">
    <property type="entry name" value="DNase I-like"/>
    <property type="match status" value="1"/>
</dbReference>
<dbReference type="InParanoid" id="A0A0D1EDJ4"/>
<evidence type="ECO:0008006" key="4">
    <source>
        <dbReference type="Google" id="ProtNLM"/>
    </source>
</evidence>
<feature type="region of interest" description="Disordered" evidence="1">
    <location>
        <begin position="468"/>
        <end position="487"/>
    </location>
</feature>
<protein>
    <recommendedName>
        <fullName evidence="4">Endonuclease/exonuclease/phosphatase domain-containing protein</fullName>
    </recommendedName>
</protein>
<dbReference type="VEuPathDB" id="FungiDB:UMAG_00684"/>
<dbReference type="InterPro" id="IPR036691">
    <property type="entry name" value="Endo/exonu/phosph_ase_sf"/>
</dbReference>
<dbReference type="eggNOG" id="ENOG502S5BH">
    <property type="taxonomic scope" value="Eukaryota"/>
</dbReference>
<dbReference type="RefSeq" id="XP_011386482.1">
    <property type="nucleotide sequence ID" value="XM_011388180.1"/>
</dbReference>
<dbReference type="GO" id="GO:0000175">
    <property type="term" value="F:3'-5'-RNA exonuclease activity"/>
    <property type="evidence" value="ECO:0000318"/>
    <property type="project" value="GO_Central"/>
</dbReference>
<dbReference type="PANTHER" id="PTHR12121:SF36">
    <property type="entry name" value="ENDONUCLEASE_EXONUCLEASE_PHOSPHATASE DOMAIN-CONTAINING PROTEIN"/>
    <property type="match status" value="1"/>
</dbReference>
<sequence>MCHRLLAVLLLVTFAFGLLLLTRFRTYDFVSVGLCRVAPFSASCSSARLDMFLPTTSEMATQKLHTAQHGRSKGRVALSIGSINIRYSRDTLYDSTHSMLSSIENSINVARLGTGPSSQLVASLDTHDIDSPSPFLMRKYHGERSWLLRGPKVADVVLFNNWDIFAFQEVLDGQYGNLIEWLGQEYDHAGVGRDDGHRAGEAVPVFWRRDTFERVNGSQGGIGPDGVEHFWLSPTPNVVGSVGWDAALTRMCTHVSLRLLATDEIIHVFSTHYDHQGVVARSKSSELIVERARKASARTKAFCTLRKSPPSQSEPLVVLIGDLNSPRNEGSWSTLVSPHYHLEANSTGATFLDTALSLPTRRKSPLLTDNEDPLRSKFASGRKLPPRPEPDAEIKGGILSEPVGPLRTFTDFEPSPRNAIDDRIDFIMILDNGAVLDETRDDAKLDHSEMLPPSSPRTGVHARDIRITNQQKQEKRTTNRQNDRPARASLARWKIRAFGTLPNWSEADAGFLISDHRPVMARIERIISLSP</sequence>
<dbReference type="OMA" id="LTRMCTH"/>
<dbReference type="Proteomes" id="UP000000561">
    <property type="component" value="Chromosome 1"/>
</dbReference>
<feature type="region of interest" description="Disordered" evidence="1">
    <location>
        <begin position="362"/>
        <end position="400"/>
    </location>
</feature>
<dbReference type="STRING" id="237631.A0A0D1EDJ4"/>
<dbReference type="OrthoDB" id="276515at2759"/>
<dbReference type="GeneID" id="23561915"/>
<dbReference type="KEGG" id="uma:UMAG_00684"/>
<organism evidence="2 3">
    <name type="scientific">Mycosarcoma maydis</name>
    <name type="common">Corn smut fungus</name>
    <name type="synonym">Ustilago maydis</name>
    <dbReference type="NCBI Taxonomy" id="5270"/>
    <lineage>
        <taxon>Eukaryota</taxon>
        <taxon>Fungi</taxon>
        <taxon>Dikarya</taxon>
        <taxon>Basidiomycota</taxon>
        <taxon>Ustilaginomycotina</taxon>
        <taxon>Ustilaginomycetes</taxon>
        <taxon>Ustilaginales</taxon>
        <taxon>Ustilaginaceae</taxon>
        <taxon>Mycosarcoma</taxon>
    </lineage>
</organism>
<accession>A0A0D1EDJ4</accession>
<keyword evidence="3" id="KW-1185">Reference proteome</keyword>
<reference evidence="2 3" key="1">
    <citation type="journal article" date="2006" name="Nature">
        <title>Insights from the genome of the biotrophic fungal plant pathogen Ustilago maydis.</title>
        <authorList>
            <person name="Kamper J."/>
            <person name="Kahmann R."/>
            <person name="Bolker M."/>
            <person name="Ma L.J."/>
            <person name="Brefort T."/>
            <person name="Saville B.J."/>
            <person name="Banuett F."/>
            <person name="Kronstad J.W."/>
            <person name="Gold S.E."/>
            <person name="Muller O."/>
            <person name="Perlin M.H."/>
            <person name="Wosten H.A."/>
            <person name="de Vries R."/>
            <person name="Ruiz-Herrera J."/>
            <person name="Reynaga-Pena C.G."/>
            <person name="Snetselaar K."/>
            <person name="McCann M."/>
            <person name="Perez-Martin J."/>
            <person name="Feldbrugge M."/>
            <person name="Basse C.W."/>
            <person name="Steinberg G."/>
            <person name="Ibeas J.I."/>
            <person name="Holloman W."/>
            <person name="Guzman P."/>
            <person name="Farman M."/>
            <person name="Stajich J.E."/>
            <person name="Sentandreu R."/>
            <person name="Gonzalez-Prieto J.M."/>
            <person name="Kennell J.C."/>
            <person name="Molina L."/>
            <person name="Schirawski J."/>
            <person name="Mendoza-Mendoza A."/>
            <person name="Greilinger D."/>
            <person name="Munch K."/>
            <person name="Rossel N."/>
            <person name="Scherer M."/>
            <person name="Vranes M."/>
            <person name="Ladendorf O."/>
            <person name="Vincon V."/>
            <person name="Fuchs U."/>
            <person name="Sandrock B."/>
            <person name="Meng S."/>
            <person name="Ho E.C."/>
            <person name="Cahill M.J."/>
            <person name="Boyce K.J."/>
            <person name="Klose J."/>
            <person name="Klosterman S.J."/>
            <person name="Deelstra H.J."/>
            <person name="Ortiz-Castellanos L."/>
            <person name="Li W."/>
            <person name="Sanchez-Alonso P."/>
            <person name="Schreier P.H."/>
            <person name="Hauser-Hahn I."/>
            <person name="Vaupel M."/>
            <person name="Koopmann E."/>
            <person name="Friedrich G."/>
            <person name="Voss H."/>
            <person name="Schluter T."/>
            <person name="Margolis J."/>
            <person name="Platt D."/>
            <person name="Swimmer C."/>
            <person name="Gnirke A."/>
            <person name="Chen F."/>
            <person name="Vysotskaia V."/>
            <person name="Mannhaupt G."/>
            <person name="Guldener U."/>
            <person name="Munsterkotter M."/>
            <person name="Haase D."/>
            <person name="Oesterheld M."/>
            <person name="Mewes H.W."/>
            <person name="Mauceli E.W."/>
            <person name="DeCaprio D."/>
            <person name="Wade C.M."/>
            <person name="Butler J."/>
            <person name="Young S."/>
            <person name="Jaffe D.B."/>
            <person name="Calvo S."/>
            <person name="Nusbaum C."/>
            <person name="Galagan J."/>
            <person name="Birren B.W."/>
        </authorList>
    </citation>
    <scope>NUCLEOTIDE SEQUENCE [LARGE SCALE GENOMIC DNA]</scope>
    <source>
        <strain evidence="3">DSM 14603 / FGSC 9021 / UM521</strain>
    </source>
</reference>